<evidence type="ECO:0000313" key="1">
    <source>
        <dbReference type="EMBL" id="MDR6441405.1"/>
    </source>
</evidence>
<dbReference type="EMBL" id="JAVDRG010000002">
    <property type="protein sequence ID" value="MDR6441405.1"/>
    <property type="molecule type" value="Genomic_DNA"/>
</dbReference>
<sequence>MKISVIIPVCNAEVLIANAVESALQFGEVYEVILIEDGSYDQSLNVCKDLERKYEKVKLFQHSDLQNHGADVSRNLGIEKSKGDYIAFLNANDHYLPNRFDAEREIFKNDKVDGIYGALGVHYHSKKAKDKYYHLYQNRLTTVCEKCHPEAVFAGQLTLGSLFGKLHIDTLTLRKSPFIKKMTEFFKPIPSYANTEFLLRISFYLNLYPGIINKPIAMRGIYEPDRVSIIIPDKENPASKKVVLWKELHEWADREDSISDEIKIHIRRMYYSFSIGDAPFFKKWRMIIKYMITDSTIIRADIYNSNFRDSLFILLLIFITNLFSFI</sequence>
<evidence type="ECO:0000313" key="2">
    <source>
        <dbReference type="Proteomes" id="UP001184376"/>
    </source>
</evidence>
<accession>A0ACC6IUF6</accession>
<proteinExistence type="predicted"/>
<gene>
    <name evidence="1" type="ORF">J2795_002105</name>
</gene>
<reference evidence="1" key="1">
    <citation type="submission" date="2023-07" db="EMBL/GenBank/DDBJ databases">
        <title>Sorghum-associated microbial communities from plants grown in Nebraska, USA.</title>
        <authorList>
            <person name="Schachtman D."/>
        </authorList>
    </citation>
    <scope>NUCLEOTIDE SEQUENCE</scope>
    <source>
        <strain evidence="1">DS1280</strain>
    </source>
</reference>
<comment type="caution">
    <text evidence="1">The sequence shown here is derived from an EMBL/GenBank/DDBJ whole genome shotgun (WGS) entry which is preliminary data.</text>
</comment>
<organism evidence="1 2">
    <name type="scientific">Chryseobacterium bernardetii</name>
    <dbReference type="NCBI Taxonomy" id="1241978"/>
    <lineage>
        <taxon>Bacteria</taxon>
        <taxon>Pseudomonadati</taxon>
        <taxon>Bacteroidota</taxon>
        <taxon>Flavobacteriia</taxon>
        <taxon>Flavobacteriales</taxon>
        <taxon>Weeksellaceae</taxon>
        <taxon>Chryseobacterium group</taxon>
        <taxon>Chryseobacterium</taxon>
    </lineage>
</organism>
<keyword evidence="2" id="KW-1185">Reference proteome</keyword>
<dbReference type="Proteomes" id="UP001184376">
    <property type="component" value="Unassembled WGS sequence"/>
</dbReference>
<name>A0ACC6IUF6_9FLAO</name>
<protein>
    <submittedName>
        <fullName evidence="1">Glycosyltransferase involved in cell wall biosynthesis</fullName>
    </submittedName>
</protein>